<accession>A0A0B4FGZ3</accession>
<dbReference type="InterPro" id="IPR008952">
    <property type="entry name" value="Tetraspanin_EC2_sf"/>
</dbReference>
<dbReference type="OrthoDB" id="71600at2759"/>
<dbReference type="AlphaFoldDB" id="A0A0B4FGZ3"/>
<feature type="non-terminal residue" evidence="3">
    <location>
        <position position="1"/>
    </location>
</feature>
<feature type="transmembrane region" description="Helical" evidence="2">
    <location>
        <begin position="39"/>
        <end position="60"/>
    </location>
</feature>
<sequence>MFNPGIAYMLLADHHKVCVVLFAIAVVIHYHTIHLSLPISSAITILSTILPITAFLNAYVYPNLLRSSHTFTSGDIFTRLAPIVLQGFQAIITAILATLLLEGVVPSPALEFLIDYEWDKLYQAKNADYIEYIQDTYSCCGLNSVDDRAYPFSNVPGGTCAEIHGRTRACRGPWTLALQAASGVDFGVVVIVGLMQVIGLLIMRERTAWWTALRTEDWKPFSETDDESSRRLATVAEESEESSEQGEAAQRGGYGAIETPATGPSASHEEAQRPNKE</sequence>
<organism evidence="3 4">
    <name type="scientific">Metarhizium anisopliae (strain ARSEF 549)</name>
    <dbReference type="NCBI Taxonomy" id="3151832"/>
    <lineage>
        <taxon>Eukaryota</taxon>
        <taxon>Fungi</taxon>
        <taxon>Dikarya</taxon>
        <taxon>Ascomycota</taxon>
        <taxon>Pezizomycotina</taxon>
        <taxon>Sordariomycetes</taxon>
        <taxon>Hypocreomycetidae</taxon>
        <taxon>Hypocreales</taxon>
        <taxon>Clavicipitaceae</taxon>
        <taxon>Metarhizium</taxon>
    </lineage>
</organism>
<gene>
    <name evidence="3" type="ORF">MAN_03880</name>
</gene>
<dbReference type="GO" id="GO:0016020">
    <property type="term" value="C:membrane"/>
    <property type="evidence" value="ECO:0007669"/>
    <property type="project" value="InterPro"/>
</dbReference>
<feature type="transmembrane region" description="Helical" evidence="2">
    <location>
        <begin position="17"/>
        <end position="33"/>
    </location>
</feature>
<evidence type="ECO:0000313" key="3">
    <source>
        <dbReference type="EMBL" id="KID67122.1"/>
    </source>
</evidence>
<dbReference type="HOGENOM" id="CLU_055673_0_0_1"/>
<dbReference type="VEuPathDB" id="FungiDB:MAN_03880"/>
<evidence type="ECO:0000256" key="1">
    <source>
        <dbReference type="SAM" id="MobiDB-lite"/>
    </source>
</evidence>
<keyword evidence="4" id="KW-1185">Reference proteome</keyword>
<proteinExistence type="predicted"/>
<dbReference type="EMBL" id="AZNF01000004">
    <property type="protein sequence ID" value="KID67122.1"/>
    <property type="molecule type" value="Genomic_DNA"/>
</dbReference>
<name>A0A0B4FGZ3_METAF</name>
<keyword evidence="2" id="KW-1133">Transmembrane helix</keyword>
<dbReference type="SUPFAM" id="SSF48652">
    <property type="entry name" value="Tetraspanin"/>
    <property type="match status" value="1"/>
</dbReference>
<dbReference type="Proteomes" id="UP000031186">
    <property type="component" value="Unassembled WGS sequence"/>
</dbReference>
<feature type="transmembrane region" description="Helical" evidence="2">
    <location>
        <begin position="80"/>
        <end position="101"/>
    </location>
</feature>
<evidence type="ECO:0000256" key="2">
    <source>
        <dbReference type="SAM" id="Phobius"/>
    </source>
</evidence>
<feature type="transmembrane region" description="Helical" evidence="2">
    <location>
        <begin position="186"/>
        <end position="203"/>
    </location>
</feature>
<feature type="compositionally biased region" description="Basic and acidic residues" evidence="1">
    <location>
        <begin position="220"/>
        <end position="230"/>
    </location>
</feature>
<feature type="compositionally biased region" description="Basic and acidic residues" evidence="1">
    <location>
        <begin position="267"/>
        <end position="277"/>
    </location>
</feature>
<keyword evidence="2" id="KW-0472">Membrane</keyword>
<keyword evidence="2" id="KW-0812">Transmembrane</keyword>
<evidence type="ECO:0000313" key="4">
    <source>
        <dbReference type="Proteomes" id="UP000031186"/>
    </source>
</evidence>
<reference evidence="3 4" key="1">
    <citation type="journal article" date="2014" name="Proc. Natl. Acad. Sci. U.S.A.">
        <title>Trajectory and genomic determinants of fungal-pathogen speciation and host adaptation.</title>
        <authorList>
            <person name="Hu X."/>
            <person name="Xiao G."/>
            <person name="Zheng P."/>
            <person name="Shang Y."/>
            <person name="Su Y."/>
            <person name="Zhang X."/>
            <person name="Liu X."/>
            <person name="Zhan S."/>
            <person name="St Leger R.J."/>
            <person name="Wang C."/>
        </authorList>
    </citation>
    <scope>NUCLEOTIDE SEQUENCE [LARGE SCALE GENOMIC DNA]</scope>
    <source>
        <strain evidence="3 4">ARSEF 549</strain>
    </source>
</reference>
<protein>
    <submittedName>
        <fullName evidence="3">Tetraspanin Tsp3</fullName>
    </submittedName>
</protein>
<feature type="region of interest" description="Disordered" evidence="1">
    <location>
        <begin position="220"/>
        <end position="277"/>
    </location>
</feature>
<comment type="caution">
    <text evidence="3">The sequence shown here is derived from an EMBL/GenBank/DDBJ whole genome shotgun (WGS) entry which is preliminary data.</text>
</comment>